<accession>A0AA39WZL6</accession>
<proteinExistence type="predicted"/>
<gene>
    <name evidence="1" type="ORF">B0T17DRAFT_616745</name>
</gene>
<reference evidence="1" key="1">
    <citation type="submission" date="2023-06" db="EMBL/GenBank/DDBJ databases">
        <title>Genome-scale phylogeny and comparative genomics of the fungal order Sordariales.</title>
        <authorList>
            <consortium name="Lawrence Berkeley National Laboratory"/>
            <person name="Hensen N."/>
            <person name="Bonometti L."/>
            <person name="Westerberg I."/>
            <person name="Brannstrom I.O."/>
            <person name="Guillou S."/>
            <person name="Cros-Aarteil S."/>
            <person name="Calhoun S."/>
            <person name="Haridas S."/>
            <person name="Kuo A."/>
            <person name="Mondo S."/>
            <person name="Pangilinan J."/>
            <person name="Riley R."/>
            <person name="LaButti K."/>
            <person name="Andreopoulos B."/>
            <person name="Lipzen A."/>
            <person name="Chen C."/>
            <person name="Yanf M."/>
            <person name="Daum C."/>
            <person name="Ng V."/>
            <person name="Clum A."/>
            <person name="Steindorff A."/>
            <person name="Ohm R."/>
            <person name="Martin F."/>
            <person name="Silar P."/>
            <person name="Natvig D."/>
            <person name="Lalanne C."/>
            <person name="Gautier V."/>
            <person name="Ament-velasquez S.L."/>
            <person name="Kruys A."/>
            <person name="Hutchinson M.I."/>
            <person name="Powell A.J."/>
            <person name="Barry K."/>
            <person name="Miller A.N."/>
            <person name="Grigoriev I.V."/>
            <person name="Debuchy R."/>
            <person name="Gladieux P."/>
            <person name="Thoren M.H."/>
            <person name="Johannesson H."/>
        </authorList>
    </citation>
    <scope>NUCLEOTIDE SEQUENCE</scope>
    <source>
        <strain evidence="1">SMH3391-2</strain>
    </source>
</reference>
<dbReference type="EMBL" id="JAULSR010000003">
    <property type="protein sequence ID" value="KAK0624526.1"/>
    <property type="molecule type" value="Genomic_DNA"/>
</dbReference>
<evidence type="ECO:0000313" key="1">
    <source>
        <dbReference type="EMBL" id="KAK0624526.1"/>
    </source>
</evidence>
<evidence type="ECO:0000313" key="2">
    <source>
        <dbReference type="Proteomes" id="UP001174934"/>
    </source>
</evidence>
<name>A0AA39WZL6_9PEZI</name>
<dbReference type="Proteomes" id="UP001174934">
    <property type="component" value="Unassembled WGS sequence"/>
</dbReference>
<dbReference type="AlphaFoldDB" id="A0AA39WZL6"/>
<organism evidence="1 2">
    <name type="scientific">Bombardia bombarda</name>
    <dbReference type="NCBI Taxonomy" id="252184"/>
    <lineage>
        <taxon>Eukaryota</taxon>
        <taxon>Fungi</taxon>
        <taxon>Dikarya</taxon>
        <taxon>Ascomycota</taxon>
        <taxon>Pezizomycotina</taxon>
        <taxon>Sordariomycetes</taxon>
        <taxon>Sordariomycetidae</taxon>
        <taxon>Sordariales</taxon>
        <taxon>Lasiosphaeriaceae</taxon>
        <taxon>Bombardia</taxon>
    </lineage>
</organism>
<sequence>MEPTPRQLHNPVDDPQITLRLKHGIHTIFLFAVLDWKFSRVTSELLAILRDRYPDGLVTSALPKKTTPVPRAPVHDSNDHDIRVAYAAPRNPNDLSQGWKRINVRERDTLADKQLTDLSAVAFALISPEEEDDIVEFQVELPISEDAEYE</sequence>
<keyword evidence="2" id="KW-1185">Reference proteome</keyword>
<comment type="caution">
    <text evidence="1">The sequence shown here is derived from an EMBL/GenBank/DDBJ whole genome shotgun (WGS) entry which is preliminary data.</text>
</comment>
<protein>
    <submittedName>
        <fullName evidence="1">Uncharacterized protein</fullName>
    </submittedName>
</protein>